<evidence type="ECO:0000313" key="7">
    <source>
        <dbReference type="EMBL" id="ADM28404.1"/>
    </source>
</evidence>
<evidence type="ECO:0000256" key="6">
    <source>
        <dbReference type="SAM" id="Phobius"/>
    </source>
</evidence>
<feature type="transmembrane region" description="Helical" evidence="6">
    <location>
        <begin position="202"/>
        <end position="223"/>
    </location>
</feature>
<comment type="subcellular location">
    <subcellularLocation>
        <location evidence="1">Membrane</location>
        <topology evidence="1">Multi-pass membrane protein</topology>
    </subcellularLocation>
</comment>
<feature type="transmembrane region" description="Helical" evidence="6">
    <location>
        <begin position="117"/>
        <end position="139"/>
    </location>
</feature>
<accession>E0SRF0</accession>
<dbReference type="STRING" id="583356.Igag_1602"/>
<feature type="transmembrane region" description="Helical" evidence="6">
    <location>
        <begin position="9"/>
        <end position="27"/>
    </location>
</feature>
<evidence type="ECO:0000256" key="3">
    <source>
        <dbReference type="ARBA" id="ARBA00022692"/>
    </source>
</evidence>
<gene>
    <name evidence="7" type="ordered locus">Igag_1602</name>
</gene>
<dbReference type="PANTHER" id="PTHR30477">
    <property type="entry name" value="ABC-TRANSPORTER METAL-BINDING PROTEIN"/>
    <property type="match status" value="1"/>
</dbReference>
<dbReference type="InterPro" id="IPR001626">
    <property type="entry name" value="ABC_TroCD"/>
</dbReference>
<keyword evidence="4 6" id="KW-1133">Transmembrane helix</keyword>
<keyword evidence="5 6" id="KW-0472">Membrane</keyword>
<feature type="transmembrane region" description="Helical" evidence="6">
    <location>
        <begin position="243"/>
        <end position="261"/>
    </location>
</feature>
<dbReference type="KEGG" id="iag:Igag_1602"/>
<dbReference type="EMBL" id="CP002098">
    <property type="protein sequence ID" value="ADM28404.1"/>
    <property type="molecule type" value="Genomic_DNA"/>
</dbReference>
<reference evidence="7 8" key="1">
    <citation type="journal article" date="2010" name="Stand. Genomic Sci.">
        <title>Complete genome sequence of Ignisphaera aggregans type strain (AQ1.S1).</title>
        <authorList>
            <person name="Goker M."/>
            <person name="Held B."/>
            <person name="Lapidus A."/>
            <person name="Nolan M."/>
            <person name="Spring S."/>
            <person name="Yasawong M."/>
            <person name="Lucas S."/>
            <person name="Glavina Del Rio T."/>
            <person name="Tice H."/>
            <person name="Cheng J.F."/>
            <person name="Goodwin L."/>
            <person name="Tapia R."/>
            <person name="Pitluck S."/>
            <person name="Liolios K."/>
            <person name="Ivanova N."/>
            <person name="Mavromatis K."/>
            <person name="Mikhailova N."/>
            <person name="Pati A."/>
            <person name="Chen A."/>
            <person name="Palaniappan K."/>
            <person name="Brambilla E."/>
            <person name="Land M."/>
            <person name="Hauser L."/>
            <person name="Chang Y.J."/>
            <person name="Jeffries C.D."/>
            <person name="Brettin T."/>
            <person name="Detter J.C."/>
            <person name="Han C."/>
            <person name="Rohde M."/>
            <person name="Sikorski J."/>
            <person name="Woyke T."/>
            <person name="Bristow J."/>
            <person name="Eisen J.A."/>
            <person name="Markowitz V."/>
            <person name="Hugenholtz P."/>
            <person name="Kyrpides N.C."/>
            <person name="Klenk H.P."/>
        </authorList>
    </citation>
    <scope>NUCLEOTIDE SEQUENCE [LARGE SCALE GENOMIC DNA]</scope>
    <source>
        <strain evidence="8">DSM 17230 / JCM 13409 / AQ1.S1</strain>
    </source>
</reference>
<dbReference type="Pfam" id="PF00950">
    <property type="entry name" value="ABC-3"/>
    <property type="match status" value="1"/>
</dbReference>
<feature type="transmembrane region" description="Helical" evidence="6">
    <location>
        <begin position="33"/>
        <end position="53"/>
    </location>
</feature>
<dbReference type="HOGENOM" id="CLU_094088_0_0_2"/>
<dbReference type="BioCyc" id="IAGG583356:GHAH-1594-MONOMER"/>
<proteinExistence type="inferred from homology"/>
<evidence type="ECO:0000256" key="1">
    <source>
        <dbReference type="ARBA" id="ARBA00004141"/>
    </source>
</evidence>
<dbReference type="Proteomes" id="UP000001304">
    <property type="component" value="Chromosome"/>
</dbReference>
<feature type="transmembrane region" description="Helical" evidence="6">
    <location>
        <begin position="87"/>
        <end position="105"/>
    </location>
</feature>
<keyword evidence="3 6" id="KW-0812">Transmembrane</keyword>
<dbReference type="InterPro" id="IPR037294">
    <property type="entry name" value="ABC_BtuC-like"/>
</dbReference>
<dbReference type="GO" id="GO:0043190">
    <property type="term" value="C:ATP-binding cassette (ABC) transporter complex"/>
    <property type="evidence" value="ECO:0007669"/>
    <property type="project" value="InterPro"/>
</dbReference>
<comment type="similarity">
    <text evidence="2">Belongs to the ABC-3 integral membrane protein family.</text>
</comment>
<evidence type="ECO:0000256" key="2">
    <source>
        <dbReference type="ARBA" id="ARBA00008034"/>
    </source>
</evidence>
<organism evidence="7 8">
    <name type="scientific">Ignisphaera aggregans (strain DSM 17230 / JCM 13409 / AQ1.S1)</name>
    <dbReference type="NCBI Taxonomy" id="583356"/>
    <lineage>
        <taxon>Archaea</taxon>
        <taxon>Thermoproteota</taxon>
        <taxon>Thermoprotei</taxon>
        <taxon>Desulfurococcales</taxon>
        <taxon>Desulfurococcaceae</taxon>
        <taxon>Ignisphaera</taxon>
    </lineage>
</organism>
<evidence type="ECO:0000256" key="5">
    <source>
        <dbReference type="ARBA" id="ARBA00023136"/>
    </source>
</evidence>
<name>E0SRF0_IGNAA</name>
<feature type="transmembrane region" description="Helical" evidence="6">
    <location>
        <begin position="159"/>
        <end position="182"/>
    </location>
</feature>
<evidence type="ECO:0000256" key="4">
    <source>
        <dbReference type="ARBA" id="ARBA00022989"/>
    </source>
</evidence>
<evidence type="ECO:0000313" key="8">
    <source>
        <dbReference type="Proteomes" id="UP000001304"/>
    </source>
</evidence>
<protein>
    <submittedName>
        <fullName evidence="7">ABC-3 protein</fullName>
    </submittedName>
</protein>
<dbReference type="GO" id="GO:0055085">
    <property type="term" value="P:transmembrane transport"/>
    <property type="evidence" value="ECO:0007669"/>
    <property type="project" value="InterPro"/>
</dbReference>
<dbReference type="SUPFAM" id="SSF81345">
    <property type="entry name" value="ABC transporter involved in vitamin B12 uptake, BtuC"/>
    <property type="match status" value="1"/>
</dbReference>
<sequence>MGENVNNRYILLLLFSILLILTIYMVFTTPIVWLLIFILSATIYGVLSPLIAARRFYFLATEGPHTALFAIAISIVLSRSIGIFNEFIWSIIISMILIYIVGYAIEKGVDPDIATSAMVALSSSGSVIALYHVLTRYSVSYNLWSIILGDPLLSTWNDVYLLGAVCIIAMLIAIATYSVNVYMGIDREYVKIGLSRPWIYSYALYTIVAIASVALLKIVGFVLEHVLILLPAQIAMTISESSYMVLIISIFIALLSSLLGLKISIDMNLAPSGAIGIIVLFIYLLVYILKRLKVFG</sequence>
<dbReference type="PANTHER" id="PTHR30477:SF21">
    <property type="entry name" value="ABC-3 PROTEIN"/>
    <property type="match status" value="1"/>
</dbReference>
<feature type="transmembrane region" description="Helical" evidence="6">
    <location>
        <begin position="268"/>
        <end position="289"/>
    </location>
</feature>
<dbReference type="AlphaFoldDB" id="E0SRF0"/>
<feature type="transmembrane region" description="Helical" evidence="6">
    <location>
        <begin position="65"/>
        <end position="81"/>
    </location>
</feature>
<keyword evidence="8" id="KW-1185">Reference proteome</keyword>